<keyword evidence="1" id="KW-0472">Membrane</keyword>
<comment type="caution">
    <text evidence="2">The sequence shown here is derived from an EMBL/GenBank/DDBJ whole genome shotgun (WGS) entry which is preliminary data.</text>
</comment>
<evidence type="ECO:0000313" key="3">
    <source>
        <dbReference type="Proteomes" id="UP000813824"/>
    </source>
</evidence>
<keyword evidence="3" id="KW-1185">Reference proteome</keyword>
<organism evidence="2 3">
    <name type="scientific">Cristinia sonorae</name>
    <dbReference type="NCBI Taxonomy" id="1940300"/>
    <lineage>
        <taxon>Eukaryota</taxon>
        <taxon>Fungi</taxon>
        <taxon>Dikarya</taxon>
        <taxon>Basidiomycota</taxon>
        <taxon>Agaricomycotina</taxon>
        <taxon>Agaricomycetes</taxon>
        <taxon>Agaricomycetidae</taxon>
        <taxon>Agaricales</taxon>
        <taxon>Pleurotineae</taxon>
        <taxon>Stephanosporaceae</taxon>
        <taxon>Cristinia</taxon>
    </lineage>
</organism>
<feature type="transmembrane region" description="Helical" evidence="1">
    <location>
        <begin position="341"/>
        <end position="361"/>
    </location>
</feature>
<protein>
    <submittedName>
        <fullName evidence="2">Uncharacterized protein</fullName>
    </submittedName>
</protein>
<accession>A0A8K0UPB0</accession>
<keyword evidence="1" id="KW-1133">Transmembrane helix</keyword>
<dbReference type="Proteomes" id="UP000813824">
    <property type="component" value="Unassembled WGS sequence"/>
</dbReference>
<feature type="transmembrane region" description="Helical" evidence="1">
    <location>
        <begin position="367"/>
        <end position="388"/>
    </location>
</feature>
<keyword evidence="1" id="KW-0812">Transmembrane</keyword>
<dbReference type="OrthoDB" id="2674421at2759"/>
<evidence type="ECO:0000256" key="1">
    <source>
        <dbReference type="SAM" id="Phobius"/>
    </source>
</evidence>
<proteinExistence type="predicted"/>
<reference evidence="2" key="1">
    <citation type="journal article" date="2021" name="New Phytol.">
        <title>Evolutionary innovations through gain and loss of genes in the ectomycorrhizal Boletales.</title>
        <authorList>
            <person name="Wu G."/>
            <person name="Miyauchi S."/>
            <person name="Morin E."/>
            <person name="Kuo A."/>
            <person name="Drula E."/>
            <person name="Varga T."/>
            <person name="Kohler A."/>
            <person name="Feng B."/>
            <person name="Cao Y."/>
            <person name="Lipzen A."/>
            <person name="Daum C."/>
            <person name="Hundley H."/>
            <person name="Pangilinan J."/>
            <person name="Johnson J."/>
            <person name="Barry K."/>
            <person name="LaButti K."/>
            <person name="Ng V."/>
            <person name="Ahrendt S."/>
            <person name="Min B."/>
            <person name="Choi I.G."/>
            <person name="Park H."/>
            <person name="Plett J.M."/>
            <person name="Magnuson J."/>
            <person name="Spatafora J.W."/>
            <person name="Nagy L.G."/>
            <person name="Henrissat B."/>
            <person name="Grigoriev I.V."/>
            <person name="Yang Z.L."/>
            <person name="Xu J."/>
            <person name="Martin F.M."/>
        </authorList>
    </citation>
    <scope>NUCLEOTIDE SEQUENCE</scope>
    <source>
        <strain evidence="2">KKN 215</strain>
    </source>
</reference>
<name>A0A8K0UPB0_9AGAR</name>
<sequence length="413" mass="47311">MLLVGADWCSQPLLPQMSNTTSEKKHSLRLTTSVATTRYDRQERVTPRHQIIPIGLFGIGHSPNPPYLPPLWAECVHPEGSYYFVRNSQPRVVTEANLRKPEIQKKIADWLDDINTFLTANDIQLPPTVELTLDPSEDLEDCAYYFVDHASRIEFWVDPVSTDQLGMRTSMSEAHLRYALEEHYWTHVEHFPSHKAQEMELCFAQLFDILLHAHADMTSSNVSTYPFCREELASYIQILTAARDADRLDSPHMRWTIARLWAVLYNHRFMTHYNQDVCRMSRDQSIIDFGTKLESRTFSLLSTLSFRTASTYKAALQRLWVDEIVYISDWRPFIAASHQDWLISVCMSFALLLCNLVSLQTPFSIEIFVLLSAVVCNAAILCGVTLMMKHQGAQSMTADEAVSICAFNEAEMC</sequence>
<dbReference type="EMBL" id="JAEVFJ010000013">
    <property type="protein sequence ID" value="KAH8101124.1"/>
    <property type="molecule type" value="Genomic_DNA"/>
</dbReference>
<evidence type="ECO:0000313" key="2">
    <source>
        <dbReference type="EMBL" id="KAH8101124.1"/>
    </source>
</evidence>
<dbReference type="AlphaFoldDB" id="A0A8K0UPB0"/>
<gene>
    <name evidence="2" type="ORF">BXZ70DRAFT_934529</name>
</gene>